<name>A0A644XEY2_9ZZZZ</name>
<comment type="caution">
    <text evidence="1">The sequence shown here is derived from an EMBL/GenBank/DDBJ whole genome shotgun (WGS) entry which is preliminary data.</text>
</comment>
<protein>
    <recommendedName>
        <fullName evidence="2">DUF5723 domain-containing protein</fullName>
    </recommendedName>
</protein>
<organism evidence="1">
    <name type="scientific">bioreactor metagenome</name>
    <dbReference type="NCBI Taxonomy" id="1076179"/>
    <lineage>
        <taxon>unclassified sequences</taxon>
        <taxon>metagenomes</taxon>
        <taxon>ecological metagenomes</taxon>
    </lineage>
</organism>
<dbReference type="EMBL" id="VSSQ01002333">
    <property type="protein sequence ID" value="MPM14755.1"/>
    <property type="molecule type" value="Genomic_DNA"/>
</dbReference>
<reference evidence="1" key="1">
    <citation type="submission" date="2019-08" db="EMBL/GenBank/DDBJ databases">
        <authorList>
            <person name="Kucharzyk K."/>
            <person name="Murdoch R.W."/>
            <person name="Higgins S."/>
            <person name="Loffler F."/>
        </authorList>
    </citation>
    <scope>NUCLEOTIDE SEQUENCE</scope>
</reference>
<proteinExistence type="predicted"/>
<evidence type="ECO:0000313" key="1">
    <source>
        <dbReference type="EMBL" id="MPM14755.1"/>
    </source>
</evidence>
<evidence type="ECO:0008006" key="2">
    <source>
        <dbReference type="Google" id="ProtNLM"/>
    </source>
</evidence>
<accession>A0A644XEY2</accession>
<dbReference type="AlphaFoldDB" id="A0A644XEY2"/>
<sequence>MTNTAFDLFQEGRKFNNVDRAVSLRFRILKEKSFLPSIVVGSNDILTSNKEKYFSPDNGNKYFGMHYIAASKHFDVNNSKFGIHAAYNILSSTKFSLKYPVSGGITFNPGFARNLTLIAEYDTKDFNLGGNILLFNTLFFQFFVQDMKYISFGGHFVIPLL</sequence>
<gene>
    <name evidence="1" type="ORF">SDC9_61119</name>
</gene>